<proteinExistence type="predicted"/>
<evidence type="ECO:0000256" key="1">
    <source>
        <dbReference type="SAM" id="MobiDB-lite"/>
    </source>
</evidence>
<dbReference type="EMBL" id="CABVLI010000042">
    <property type="protein sequence ID" value="VVT20247.1"/>
    <property type="molecule type" value="Genomic_DNA"/>
</dbReference>
<feature type="region of interest" description="Disordered" evidence="1">
    <location>
        <begin position="491"/>
        <end position="515"/>
    </location>
</feature>
<dbReference type="RefSeq" id="WP_151991229.1">
    <property type="nucleotide sequence ID" value="NZ_LR701528.1"/>
</dbReference>
<organism evidence="4 5">
    <name type="scientific">Sphingomonas aurantiaca</name>
    <dbReference type="NCBI Taxonomy" id="185949"/>
    <lineage>
        <taxon>Bacteria</taxon>
        <taxon>Pseudomonadati</taxon>
        <taxon>Pseudomonadota</taxon>
        <taxon>Alphaproteobacteria</taxon>
        <taxon>Sphingomonadales</taxon>
        <taxon>Sphingomonadaceae</taxon>
        <taxon>Sphingomonas</taxon>
    </lineage>
</organism>
<evidence type="ECO:0000313" key="5">
    <source>
        <dbReference type="Proteomes" id="UP000326857"/>
    </source>
</evidence>
<keyword evidence="2" id="KW-0812">Transmembrane</keyword>
<dbReference type="Proteomes" id="UP000326857">
    <property type="component" value="Unassembled WGS sequence"/>
</dbReference>
<protein>
    <recommendedName>
        <fullName evidence="6">Tail protein</fullName>
    </recommendedName>
</protein>
<evidence type="ECO:0008006" key="6">
    <source>
        <dbReference type="Google" id="ProtNLM"/>
    </source>
</evidence>
<feature type="chain" id="PRO_5022844430" description="Tail protein" evidence="3">
    <location>
        <begin position="22"/>
        <end position="528"/>
    </location>
</feature>
<keyword evidence="3" id="KW-0732">Signal</keyword>
<gene>
    <name evidence="4" type="ORF">SPHINGO391_470044</name>
</gene>
<feature type="transmembrane region" description="Helical" evidence="2">
    <location>
        <begin position="37"/>
        <end position="63"/>
    </location>
</feature>
<name>A0A5E7ZN92_9SPHN</name>
<sequence>MGKIVKIVAGVAIAAAAIALAAPTGGLSIAGALSLTGIAASVVGAIGAAVFATVATLALNALIPPPGTKRDPENYAQSLADSQIIIGKCRAMSLKMAFFHPVGKTHRYFVWVVAGHRVKGLTRWYLNDEVVSVNGAGMVTSGKYAGHAWLWFERGDHDAVANSTFVAECGGKWTTDHRGREVAKVYAKFEMTDEVVQAGRPVITCEVEGSDEIYDPRTNATGYSNNAILAFYWWMALPREEGGFGCYPDEIDWDWVATEANVCDEQVPLKAGGSEPRYTLDGFMQTGADPSSVRGILVENMAGRFTYSGGLMLARPGYWVPVSSTISEDDITDAVAYDLLTPGDQRVTEISASWNDPDKLYVADELPLRSIESPDIAQGSLDLPFVKSRTRGQRIQKIRLLQSGAGITLSLPLNINGLGLAPMDTVMLGGNRYPRLSNTAFTVTNWSISPDFGVPVSVREENEEMYAWSIADEIDRVAVSVIDRAEMISEPASTADTAGSAGEVSDGTTSYTPAQIRQLEDRIAALEP</sequence>
<accession>A0A5E7ZN92</accession>
<reference evidence="4 5" key="1">
    <citation type="submission" date="2019-09" db="EMBL/GenBank/DDBJ databases">
        <authorList>
            <person name="Dittami M. S."/>
        </authorList>
    </citation>
    <scope>NUCLEOTIDE SEQUENCE [LARGE SCALE GENOMIC DNA]</scope>
    <source>
        <strain evidence="4">SPHINGO391</strain>
    </source>
</reference>
<evidence type="ECO:0000256" key="3">
    <source>
        <dbReference type="SAM" id="SignalP"/>
    </source>
</evidence>
<evidence type="ECO:0000256" key="2">
    <source>
        <dbReference type="SAM" id="Phobius"/>
    </source>
</evidence>
<keyword evidence="2" id="KW-0472">Membrane</keyword>
<feature type="signal peptide" evidence="3">
    <location>
        <begin position="1"/>
        <end position="21"/>
    </location>
</feature>
<keyword evidence="2" id="KW-1133">Transmembrane helix</keyword>
<dbReference type="AlphaFoldDB" id="A0A5E7ZN92"/>
<feature type="compositionally biased region" description="Polar residues" evidence="1">
    <location>
        <begin position="506"/>
        <end position="515"/>
    </location>
</feature>
<evidence type="ECO:0000313" key="4">
    <source>
        <dbReference type="EMBL" id="VVT20247.1"/>
    </source>
</evidence>